<dbReference type="EMBL" id="VSRR010051636">
    <property type="protein sequence ID" value="MPC79629.1"/>
    <property type="molecule type" value="Genomic_DNA"/>
</dbReference>
<keyword evidence="2" id="KW-1185">Reference proteome</keyword>
<dbReference type="AlphaFoldDB" id="A0A5B7ICM0"/>
<protein>
    <submittedName>
        <fullName evidence="1">Uncharacterized protein</fullName>
    </submittedName>
</protein>
<name>A0A5B7ICM0_PORTR</name>
<evidence type="ECO:0000313" key="2">
    <source>
        <dbReference type="Proteomes" id="UP000324222"/>
    </source>
</evidence>
<dbReference type="Proteomes" id="UP000324222">
    <property type="component" value="Unassembled WGS sequence"/>
</dbReference>
<evidence type="ECO:0000313" key="1">
    <source>
        <dbReference type="EMBL" id="MPC79629.1"/>
    </source>
</evidence>
<comment type="caution">
    <text evidence="1">The sequence shown here is derived from an EMBL/GenBank/DDBJ whole genome shotgun (WGS) entry which is preliminary data.</text>
</comment>
<gene>
    <name evidence="1" type="ORF">E2C01_074164</name>
</gene>
<proteinExistence type="predicted"/>
<accession>A0A5B7ICM0</accession>
<sequence length="41" mass="4663">MCHSIERIKSILFKPHPIISCSTLITDTENFTYVTLVLSPL</sequence>
<organism evidence="1 2">
    <name type="scientific">Portunus trituberculatus</name>
    <name type="common">Swimming crab</name>
    <name type="synonym">Neptunus trituberculatus</name>
    <dbReference type="NCBI Taxonomy" id="210409"/>
    <lineage>
        <taxon>Eukaryota</taxon>
        <taxon>Metazoa</taxon>
        <taxon>Ecdysozoa</taxon>
        <taxon>Arthropoda</taxon>
        <taxon>Crustacea</taxon>
        <taxon>Multicrustacea</taxon>
        <taxon>Malacostraca</taxon>
        <taxon>Eumalacostraca</taxon>
        <taxon>Eucarida</taxon>
        <taxon>Decapoda</taxon>
        <taxon>Pleocyemata</taxon>
        <taxon>Brachyura</taxon>
        <taxon>Eubrachyura</taxon>
        <taxon>Portunoidea</taxon>
        <taxon>Portunidae</taxon>
        <taxon>Portuninae</taxon>
        <taxon>Portunus</taxon>
    </lineage>
</organism>
<reference evidence="1 2" key="1">
    <citation type="submission" date="2019-05" db="EMBL/GenBank/DDBJ databases">
        <title>Another draft genome of Portunus trituberculatus and its Hox gene families provides insights of decapod evolution.</title>
        <authorList>
            <person name="Jeong J.-H."/>
            <person name="Song I."/>
            <person name="Kim S."/>
            <person name="Choi T."/>
            <person name="Kim D."/>
            <person name="Ryu S."/>
            <person name="Kim W."/>
        </authorList>
    </citation>
    <scope>NUCLEOTIDE SEQUENCE [LARGE SCALE GENOMIC DNA]</scope>
    <source>
        <tissue evidence="1">Muscle</tissue>
    </source>
</reference>